<dbReference type="KEGG" id="ttq:NIES37_22360"/>
<dbReference type="AlphaFoldDB" id="A0A1Z4MXR8"/>
<sequence length="89" mass="10372">MGHSLVIGHWSFSLILLISLIPYPLSLIPNPHYPLSPEQGRFIRKDMYFVNMIGDKYQGKSHKFLTMLMPNIECLAYFSSPELLHFQDF</sequence>
<keyword evidence="3" id="KW-1185">Reference proteome</keyword>
<dbReference type="EMBL" id="AP018248">
    <property type="protein sequence ID" value="BAY98287.1"/>
    <property type="molecule type" value="Genomic_DNA"/>
</dbReference>
<reference evidence="2 3" key="1">
    <citation type="submission" date="2017-06" db="EMBL/GenBank/DDBJ databases">
        <title>Genome sequencing of cyanobaciteial culture collection at National Institute for Environmental Studies (NIES).</title>
        <authorList>
            <person name="Hirose Y."/>
            <person name="Shimura Y."/>
            <person name="Fujisawa T."/>
            <person name="Nakamura Y."/>
            <person name="Kawachi M."/>
        </authorList>
    </citation>
    <scope>NUCLEOTIDE SEQUENCE [LARGE SCALE GENOMIC DNA]</scope>
    <source>
        <strain evidence="2 3">NIES-37</strain>
    </source>
</reference>
<keyword evidence="1" id="KW-1133">Transmembrane helix</keyword>
<proteinExistence type="predicted"/>
<name>A0A1Z4MXR8_9CYAN</name>
<protein>
    <submittedName>
        <fullName evidence="2">Uncharacterized protein</fullName>
    </submittedName>
</protein>
<feature type="transmembrane region" description="Helical" evidence="1">
    <location>
        <begin position="6"/>
        <end position="25"/>
    </location>
</feature>
<organism evidence="2 3">
    <name type="scientific">Tolypothrix tenuis PCC 7101</name>
    <dbReference type="NCBI Taxonomy" id="231146"/>
    <lineage>
        <taxon>Bacteria</taxon>
        <taxon>Bacillati</taxon>
        <taxon>Cyanobacteriota</taxon>
        <taxon>Cyanophyceae</taxon>
        <taxon>Nostocales</taxon>
        <taxon>Tolypothrichaceae</taxon>
        <taxon>Tolypothrix</taxon>
    </lineage>
</organism>
<dbReference type="Proteomes" id="UP000218785">
    <property type="component" value="Chromosome"/>
</dbReference>
<keyword evidence="1" id="KW-0812">Transmembrane</keyword>
<keyword evidence="1" id="KW-0472">Membrane</keyword>
<evidence type="ECO:0000256" key="1">
    <source>
        <dbReference type="SAM" id="Phobius"/>
    </source>
</evidence>
<accession>A0A1Z4MXR8</accession>
<evidence type="ECO:0000313" key="2">
    <source>
        <dbReference type="EMBL" id="BAY98287.1"/>
    </source>
</evidence>
<gene>
    <name evidence="2" type="ORF">NIES37_22360</name>
</gene>
<evidence type="ECO:0000313" key="3">
    <source>
        <dbReference type="Proteomes" id="UP000218785"/>
    </source>
</evidence>